<feature type="transmembrane region" description="Helical" evidence="6">
    <location>
        <begin position="286"/>
        <end position="304"/>
    </location>
</feature>
<keyword evidence="3 6" id="KW-0812">Transmembrane</keyword>
<dbReference type="PANTHER" id="PTHR23519">
    <property type="entry name" value="AUTOPHAGY-RELATED PROTEIN 22"/>
    <property type="match status" value="1"/>
</dbReference>
<evidence type="ECO:0000259" key="7">
    <source>
        <dbReference type="PROSITE" id="PS50850"/>
    </source>
</evidence>
<dbReference type="InterPro" id="IPR036259">
    <property type="entry name" value="MFS_trans_sf"/>
</dbReference>
<evidence type="ECO:0000256" key="1">
    <source>
        <dbReference type="ARBA" id="ARBA00004127"/>
    </source>
</evidence>
<name>A0AAU7NUQ1_9GAMM</name>
<comment type="subcellular location">
    <subcellularLocation>
        <location evidence="1">Endomembrane system</location>
        <topology evidence="1">Multi-pass membrane protein</topology>
    </subcellularLocation>
</comment>
<dbReference type="EMBL" id="CP157743">
    <property type="protein sequence ID" value="XBS20712.1"/>
    <property type="molecule type" value="Genomic_DNA"/>
</dbReference>
<dbReference type="InterPro" id="IPR024671">
    <property type="entry name" value="Atg22-like"/>
</dbReference>
<dbReference type="Gene3D" id="1.20.1250.20">
    <property type="entry name" value="MFS general substrate transporter like domains"/>
    <property type="match status" value="1"/>
</dbReference>
<keyword evidence="5 6" id="KW-0472">Membrane</keyword>
<dbReference type="InterPro" id="IPR050495">
    <property type="entry name" value="ATG22/LtaA_families"/>
</dbReference>
<evidence type="ECO:0000313" key="9">
    <source>
        <dbReference type="Proteomes" id="UP001225378"/>
    </source>
</evidence>
<sequence length="438" mass="46942">MNIVNRQNLWPPAGRKELLAWALYDFANSGYTTVVLTTIYSAYFVGVIAADIDARSAGTGTLLWALAVGLANFIVMISAPVIGAMADHRASKKVFLLVSSIGCVSATALLALAGPGDVWLAMSLVTLSATMFAAGENLIAAFLPELVPKENMGRMSGYGWSVGYFGGLLTLGCCLWIIYRGRQLGMADSDIIPITLLVTAGIFALTALPTFLCLRERALAQPKGEKISYIRVGFLRLRHTLQHALHFRDLFRFLLTLAVYQSGVSTVVVLAAIYAQEVMGFGRQELIVLIMVVNVTAAVGAFICGHLQDRIGSVPTLAMTLVLWIVAILAAFIATEQAQMWIAGNIIGVAMGASQAVGRALVSQFTPVDRSGEFLGLWGLVNRLSAIVGPISYGVVNYLTAGNHRQALLSTLMFFVLGLLLLARVNEKRGKTAALQAD</sequence>
<feature type="domain" description="Major facilitator superfamily (MFS) profile" evidence="7">
    <location>
        <begin position="250"/>
        <end position="438"/>
    </location>
</feature>
<dbReference type="InterPro" id="IPR020846">
    <property type="entry name" value="MFS_dom"/>
</dbReference>
<dbReference type="Proteomes" id="UP001225378">
    <property type="component" value="Chromosome"/>
</dbReference>
<keyword evidence="9" id="KW-1185">Reference proteome</keyword>
<evidence type="ECO:0000256" key="5">
    <source>
        <dbReference type="ARBA" id="ARBA00023136"/>
    </source>
</evidence>
<feature type="transmembrane region" description="Helical" evidence="6">
    <location>
        <begin position="374"/>
        <end position="395"/>
    </location>
</feature>
<feature type="transmembrane region" description="Helical" evidence="6">
    <location>
        <begin position="119"/>
        <end position="143"/>
    </location>
</feature>
<proteinExistence type="predicted"/>
<accession>A0AAU7NUQ1</accession>
<dbReference type="KEGG" id="mech:Q9L42_000855"/>
<reference evidence="8 9" key="1">
    <citation type="journal article" date="2024" name="Microbiology">
        <title>Methylomarinum rosea sp. nov., a novel halophilic methanotrophic bacterium from the hypersaline Lake Elton.</title>
        <authorList>
            <person name="Suleimanov R.Z."/>
            <person name="Oshkin I.Y."/>
            <person name="Danilova O.V."/>
            <person name="Suzina N.E."/>
            <person name="Dedysh S.N."/>
        </authorList>
    </citation>
    <scope>NUCLEOTIDE SEQUENCE [LARGE SCALE GENOMIC DNA]</scope>
    <source>
        <strain evidence="8 9">Ch1-1</strain>
    </source>
</reference>
<feature type="transmembrane region" description="Helical" evidence="6">
    <location>
        <begin position="253"/>
        <end position="274"/>
    </location>
</feature>
<dbReference type="GO" id="GO:0022857">
    <property type="term" value="F:transmembrane transporter activity"/>
    <property type="evidence" value="ECO:0007669"/>
    <property type="project" value="InterPro"/>
</dbReference>
<evidence type="ECO:0000256" key="6">
    <source>
        <dbReference type="SAM" id="Phobius"/>
    </source>
</evidence>
<feature type="transmembrane region" description="Helical" evidence="6">
    <location>
        <begin position="94"/>
        <end position="113"/>
    </location>
</feature>
<feature type="transmembrane region" description="Helical" evidence="6">
    <location>
        <begin position="407"/>
        <end position="425"/>
    </location>
</feature>
<feature type="transmembrane region" description="Helical" evidence="6">
    <location>
        <begin position="62"/>
        <end position="82"/>
    </location>
</feature>
<dbReference type="AlphaFoldDB" id="A0AAU7NUQ1"/>
<dbReference type="GO" id="GO:0012505">
    <property type="term" value="C:endomembrane system"/>
    <property type="evidence" value="ECO:0007669"/>
    <property type="project" value="UniProtKB-SubCell"/>
</dbReference>
<gene>
    <name evidence="8" type="ORF">Q9L42_000855</name>
</gene>
<feature type="transmembrane region" description="Helical" evidence="6">
    <location>
        <begin position="191"/>
        <end position="214"/>
    </location>
</feature>
<feature type="transmembrane region" description="Helical" evidence="6">
    <location>
        <begin position="340"/>
        <end position="362"/>
    </location>
</feature>
<evidence type="ECO:0000256" key="4">
    <source>
        <dbReference type="ARBA" id="ARBA00022989"/>
    </source>
</evidence>
<feature type="transmembrane region" description="Helical" evidence="6">
    <location>
        <begin position="316"/>
        <end position="334"/>
    </location>
</feature>
<dbReference type="PANTHER" id="PTHR23519:SF1">
    <property type="entry name" value="AUTOPHAGY-RELATED PROTEIN 22"/>
    <property type="match status" value="1"/>
</dbReference>
<dbReference type="PROSITE" id="PS50850">
    <property type="entry name" value="MFS"/>
    <property type="match status" value="1"/>
</dbReference>
<feature type="transmembrane region" description="Helical" evidence="6">
    <location>
        <begin position="155"/>
        <end position="179"/>
    </location>
</feature>
<protein>
    <submittedName>
        <fullName evidence="8">MFS transporter</fullName>
    </submittedName>
</protein>
<dbReference type="RefSeq" id="WP_305906511.1">
    <property type="nucleotide sequence ID" value="NZ_CP157743.1"/>
</dbReference>
<keyword evidence="4 6" id="KW-1133">Transmembrane helix</keyword>
<dbReference type="Pfam" id="PF11700">
    <property type="entry name" value="ATG22"/>
    <property type="match status" value="1"/>
</dbReference>
<evidence type="ECO:0000256" key="2">
    <source>
        <dbReference type="ARBA" id="ARBA00022448"/>
    </source>
</evidence>
<keyword evidence="2" id="KW-0813">Transport</keyword>
<evidence type="ECO:0000313" key="8">
    <source>
        <dbReference type="EMBL" id="XBS20712.1"/>
    </source>
</evidence>
<dbReference type="SUPFAM" id="SSF103473">
    <property type="entry name" value="MFS general substrate transporter"/>
    <property type="match status" value="1"/>
</dbReference>
<feature type="transmembrane region" description="Helical" evidence="6">
    <location>
        <begin position="21"/>
        <end position="50"/>
    </location>
</feature>
<organism evidence="8 9">
    <name type="scientific">Methylomarinum roseum</name>
    <dbReference type="NCBI Taxonomy" id="3067653"/>
    <lineage>
        <taxon>Bacteria</taxon>
        <taxon>Pseudomonadati</taxon>
        <taxon>Pseudomonadota</taxon>
        <taxon>Gammaproteobacteria</taxon>
        <taxon>Methylococcales</taxon>
        <taxon>Methylococcaceae</taxon>
        <taxon>Methylomarinum</taxon>
    </lineage>
</organism>
<evidence type="ECO:0000256" key="3">
    <source>
        <dbReference type="ARBA" id="ARBA00022692"/>
    </source>
</evidence>